<evidence type="ECO:0000256" key="2">
    <source>
        <dbReference type="ARBA" id="ARBA00023002"/>
    </source>
</evidence>
<evidence type="ECO:0000313" key="4">
    <source>
        <dbReference type="EMBL" id="ROP83558.1"/>
    </source>
</evidence>
<comment type="caution">
    <text evidence="4">The sequence shown here is derived from an EMBL/GenBank/DDBJ whole genome shotgun (WGS) entry which is preliminary data.</text>
</comment>
<proteinExistence type="inferred from homology"/>
<dbReference type="InterPro" id="IPR002347">
    <property type="entry name" value="SDR_fam"/>
</dbReference>
<accession>A0A3N1KZ12</accession>
<dbReference type="PANTHER" id="PTHR43115">
    <property type="entry name" value="DEHYDROGENASE/REDUCTASE SDR FAMILY MEMBER 11"/>
    <property type="match status" value="1"/>
</dbReference>
<dbReference type="CDD" id="cd05233">
    <property type="entry name" value="SDR_c"/>
    <property type="match status" value="1"/>
</dbReference>
<dbReference type="AlphaFoldDB" id="A0A3N1KZ12"/>
<dbReference type="PRINTS" id="PR00081">
    <property type="entry name" value="GDHRDH"/>
</dbReference>
<dbReference type="RefSeq" id="WP_123693227.1">
    <property type="nucleotide sequence ID" value="NZ_AP019700.1"/>
</dbReference>
<evidence type="ECO:0000256" key="1">
    <source>
        <dbReference type="ARBA" id="ARBA00006484"/>
    </source>
</evidence>
<comment type="similarity">
    <text evidence="1 3">Belongs to the short-chain dehydrogenases/reductases (SDR) family.</text>
</comment>
<dbReference type="PRINTS" id="PR00080">
    <property type="entry name" value="SDRFAMILY"/>
</dbReference>
<reference evidence="4 5" key="1">
    <citation type="submission" date="2018-11" db="EMBL/GenBank/DDBJ databases">
        <title>Genomic Encyclopedia of Type Strains, Phase IV (KMG-IV): sequencing the most valuable type-strain genomes for metagenomic binning, comparative biology and taxonomic classification.</title>
        <authorList>
            <person name="Goeker M."/>
        </authorList>
    </citation>
    <scope>NUCLEOTIDE SEQUENCE [LARGE SCALE GENOMIC DNA]</scope>
    <source>
        <strain evidence="4 5">DSM 5900</strain>
    </source>
</reference>
<evidence type="ECO:0000313" key="5">
    <source>
        <dbReference type="Proteomes" id="UP000278222"/>
    </source>
</evidence>
<dbReference type="EMBL" id="RJKX01000016">
    <property type="protein sequence ID" value="ROP83558.1"/>
    <property type="molecule type" value="Genomic_DNA"/>
</dbReference>
<keyword evidence="5" id="KW-1185">Reference proteome</keyword>
<sequence>MQSLEGKIAWVTGAGTGIGEATAETLAAAGMVVILSGRRQEPLDAVAARIAKAGGKAEVAALDVVDGDACQAIADGIVARHGRIDLLFANAGLNITDRTMDVLKRQDFKLLVDVNLTGAYNTVSAVLPAMRKQQDGLIVNLVSWAGRYVGKGAGVAYCASKHGMLVLNESINQEECGNGIRATAICPADVDTPILDRRPVKVSQATRDVILKPQDLADAVLYVAQLPARVCINEILISPTKNKTYLPNLP</sequence>
<name>A0A3N1KZ12_9PROT</name>
<dbReference type="InterPro" id="IPR036291">
    <property type="entry name" value="NAD(P)-bd_dom_sf"/>
</dbReference>
<evidence type="ECO:0000256" key="3">
    <source>
        <dbReference type="RuleBase" id="RU000363"/>
    </source>
</evidence>
<dbReference type="SUPFAM" id="SSF51735">
    <property type="entry name" value="NAD(P)-binding Rossmann-fold domains"/>
    <property type="match status" value="1"/>
</dbReference>
<gene>
    <name evidence="4" type="ORF">EDC65_4206</name>
</gene>
<dbReference type="Proteomes" id="UP000278222">
    <property type="component" value="Unassembled WGS sequence"/>
</dbReference>
<organism evidence="4 5">
    <name type="scientific">Stella humosa</name>
    <dbReference type="NCBI Taxonomy" id="94"/>
    <lineage>
        <taxon>Bacteria</taxon>
        <taxon>Pseudomonadati</taxon>
        <taxon>Pseudomonadota</taxon>
        <taxon>Alphaproteobacteria</taxon>
        <taxon>Rhodospirillales</taxon>
        <taxon>Stellaceae</taxon>
        <taxon>Stella</taxon>
    </lineage>
</organism>
<dbReference type="Gene3D" id="3.40.50.720">
    <property type="entry name" value="NAD(P)-binding Rossmann-like Domain"/>
    <property type="match status" value="1"/>
</dbReference>
<dbReference type="OrthoDB" id="9810734at2"/>
<protein>
    <submittedName>
        <fullName evidence="4">NADP-dependent 3-hydroxy acid dehydrogenase YdfG</fullName>
    </submittedName>
</protein>
<dbReference type="GO" id="GO:0016491">
    <property type="term" value="F:oxidoreductase activity"/>
    <property type="evidence" value="ECO:0007669"/>
    <property type="project" value="UniProtKB-KW"/>
</dbReference>
<dbReference type="PANTHER" id="PTHR43115:SF4">
    <property type="entry name" value="DEHYDROGENASE_REDUCTASE SDR FAMILY MEMBER 11"/>
    <property type="match status" value="1"/>
</dbReference>
<dbReference type="Pfam" id="PF00106">
    <property type="entry name" value="adh_short"/>
    <property type="match status" value="1"/>
</dbReference>
<keyword evidence="2" id="KW-0560">Oxidoreductase</keyword>